<dbReference type="GO" id="GO:0016020">
    <property type="term" value="C:membrane"/>
    <property type="evidence" value="ECO:0007669"/>
    <property type="project" value="UniProtKB-SubCell"/>
</dbReference>
<accession>A0A7U8GU12</accession>
<dbReference type="SUPFAM" id="SSF52091">
    <property type="entry name" value="SpoIIaa-like"/>
    <property type="match status" value="1"/>
</dbReference>
<dbReference type="Pfam" id="PF00916">
    <property type="entry name" value="Sulfate_transp"/>
    <property type="match status" value="1"/>
</dbReference>
<dbReference type="GO" id="GO:0055085">
    <property type="term" value="P:transmembrane transport"/>
    <property type="evidence" value="ECO:0007669"/>
    <property type="project" value="InterPro"/>
</dbReference>
<name>A0A7U8GU12_NEPCE</name>
<dbReference type="Proteomes" id="UP000002171">
    <property type="component" value="Unassembled WGS sequence"/>
</dbReference>
<keyword evidence="3 5" id="KW-1133">Transmembrane helix</keyword>
<protein>
    <submittedName>
        <fullName evidence="7">Sulfate transporter/antisigma-factor antagonist STAS</fullName>
    </submittedName>
</protein>
<gene>
    <name evidence="7" type="ORF">MED92_07826</name>
</gene>
<evidence type="ECO:0000259" key="6">
    <source>
        <dbReference type="PROSITE" id="PS50801"/>
    </source>
</evidence>
<dbReference type="Gene3D" id="3.30.750.24">
    <property type="entry name" value="STAS domain"/>
    <property type="match status" value="1"/>
</dbReference>
<evidence type="ECO:0000256" key="2">
    <source>
        <dbReference type="ARBA" id="ARBA00022692"/>
    </source>
</evidence>
<feature type="transmembrane region" description="Helical" evidence="5">
    <location>
        <begin position="319"/>
        <end position="337"/>
    </location>
</feature>
<evidence type="ECO:0000256" key="3">
    <source>
        <dbReference type="ARBA" id="ARBA00022989"/>
    </source>
</evidence>
<feature type="transmembrane region" description="Helical" evidence="5">
    <location>
        <begin position="92"/>
        <end position="112"/>
    </location>
</feature>
<keyword evidence="8" id="KW-1185">Reference proteome</keyword>
<dbReference type="InterPro" id="IPR001902">
    <property type="entry name" value="SLC26A/SulP_fam"/>
</dbReference>
<dbReference type="RefSeq" id="WP_007022029.1">
    <property type="nucleotide sequence ID" value="NZ_CH724126.1"/>
</dbReference>
<dbReference type="InterPro" id="IPR002645">
    <property type="entry name" value="STAS_dom"/>
</dbReference>
<dbReference type="InterPro" id="IPR011547">
    <property type="entry name" value="SLC26A/SulP_dom"/>
</dbReference>
<comment type="subcellular location">
    <subcellularLocation>
        <location evidence="1">Membrane</location>
        <topology evidence="1">Multi-pass membrane protein</topology>
    </subcellularLocation>
</comment>
<dbReference type="AlphaFoldDB" id="A0A7U8GU12"/>
<feature type="transmembrane region" description="Helical" evidence="5">
    <location>
        <begin position="43"/>
        <end position="61"/>
    </location>
</feature>
<dbReference type="PANTHER" id="PTHR11814">
    <property type="entry name" value="SULFATE TRANSPORTER"/>
    <property type="match status" value="1"/>
</dbReference>
<comment type="caution">
    <text evidence="7">The sequence shown here is derived from an EMBL/GenBank/DDBJ whole genome shotgun (WGS) entry which is preliminary data.</text>
</comment>
<feature type="transmembrane region" description="Helical" evidence="5">
    <location>
        <begin position="124"/>
        <end position="145"/>
    </location>
</feature>
<feature type="transmembrane region" description="Helical" evidence="5">
    <location>
        <begin position="374"/>
        <end position="404"/>
    </location>
</feature>
<feature type="transmembrane region" description="Helical" evidence="5">
    <location>
        <begin position="199"/>
        <end position="221"/>
    </location>
</feature>
<evidence type="ECO:0000256" key="5">
    <source>
        <dbReference type="SAM" id="Phobius"/>
    </source>
</evidence>
<dbReference type="EMBL" id="AAOW01000001">
    <property type="protein sequence ID" value="EAR63011.1"/>
    <property type="molecule type" value="Genomic_DNA"/>
</dbReference>
<evidence type="ECO:0000256" key="4">
    <source>
        <dbReference type="ARBA" id="ARBA00023136"/>
    </source>
</evidence>
<evidence type="ECO:0000313" key="7">
    <source>
        <dbReference type="EMBL" id="EAR63011.1"/>
    </source>
</evidence>
<sequence length="557" mass="59227">MLKLNALGKSNLRGDVLGGLTAAVVSLPLALTFGVASGAGAEAGLYGAILIGLFASLFGGTSTLISEPTGPMTVVMTAVISTLIAANPEKGLAMAFTVVMMAGCFQIVFGFLKLGKYITLMPYSVVSGFMSGIGVILILMQLAPALGQSSPGGGVVGTLVNLPELVMNIQLGEFLLFVVTLQLLFFTPEKVKKYVPPQLVALVFVSILSVIVFDFAQIQRIGEIDASLPSFVMPHFTHAELSIMLVEAMVLGMLGCIDSMLTSVIADNLTRSEHDSNKELVGQGLGNIMSGLFGGLPGAGATMGTVVNIQSGGRTALSGVIRVIALAIAVFGAASLIENIPLAVLAAIAVKVGMDILDWSFIKRAHRVSRHSTLIMYTVLLLTVFVDLIVAVGIGVFVANIIIIQKLSMVEAQKVRAMSDVDDELPLDDEQRELLNKADGRVLLFYLSGAMIFGVSKAIARERQDIAHHDAVIFDLSDVSFLDDTMALSIENVVLEALDMGKHVSIVTSQEEAQEKLLKLCMDSRLTREHFADSRTVALQRATKHIDESQVLMYSGA</sequence>
<feature type="transmembrane region" description="Helical" evidence="5">
    <location>
        <begin position="241"/>
        <end position="261"/>
    </location>
</feature>
<keyword evidence="2 5" id="KW-0812">Transmembrane</keyword>
<dbReference type="CDD" id="cd07042">
    <property type="entry name" value="STAS_SulP_like_sulfate_transporter"/>
    <property type="match status" value="1"/>
</dbReference>
<dbReference type="InterPro" id="IPR036513">
    <property type="entry name" value="STAS_dom_sf"/>
</dbReference>
<feature type="transmembrane region" description="Helical" evidence="5">
    <location>
        <begin position="165"/>
        <end position="187"/>
    </location>
</feature>
<dbReference type="Pfam" id="PF01740">
    <property type="entry name" value="STAS"/>
    <property type="match status" value="1"/>
</dbReference>
<keyword evidence="4 5" id="KW-0472">Membrane</keyword>
<dbReference type="OrthoDB" id="9769739at2"/>
<reference evidence="7 8" key="1">
    <citation type="submission" date="2006-02" db="EMBL/GenBank/DDBJ databases">
        <authorList>
            <person name="Pinhassi J."/>
            <person name="Pedros-Alio C."/>
            <person name="Ferriera S."/>
            <person name="Johnson J."/>
            <person name="Kravitz S."/>
            <person name="Halpern A."/>
            <person name="Remington K."/>
            <person name="Beeson K."/>
            <person name="Tran B."/>
            <person name="Rogers Y.-H."/>
            <person name="Friedman R."/>
            <person name="Venter J.C."/>
        </authorList>
    </citation>
    <scope>NUCLEOTIDE SEQUENCE [LARGE SCALE GENOMIC DNA]</scope>
    <source>
        <strain evidence="7 8">MED92</strain>
    </source>
</reference>
<evidence type="ECO:0000313" key="8">
    <source>
        <dbReference type="Proteomes" id="UP000002171"/>
    </source>
</evidence>
<dbReference type="PROSITE" id="PS50801">
    <property type="entry name" value="STAS"/>
    <property type="match status" value="1"/>
</dbReference>
<organism evidence="7 8">
    <name type="scientific">Neptuniibacter caesariensis</name>
    <dbReference type="NCBI Taxonomy" id="207954"/>
    <lineage>
        <taxon>Bacteria</taxon>
        <taxon>Pseudomonadati</taxon>
        <taxon>Pseudomonadota</taxon>
        <taxon>Gammaproteobacteria</taxon>
        <taxon>Oceanospirillales</taxon>
        <taxon>Oceanospirillaceae</taxon>
        <taxon>Neptuniibacter</taxon>
    </lineage>
</organism>
<proteinExistence type="predicted"/>
<feature type="transmembrane region" description="Helical" evidence="5">
    <location>
        <begin position="12"/>
        <end position="31"/>
    </location>
</feature>
<feature type="domain" description="STAS" evidence="6">
    <location>
        <begin position="442"/>
        <end position="542"/>
    </location>
</feature>
<evidence type="ECO:0000256" key="1">
    <source>
        <dbReference type="ARBA" id="ARBA00004141"/>
    </source>
</evidence>